<organism evidence="2 3">
    <name type="scientific">Oedothorax gibbosus</name>
    <dbReference type="NCBI Taxonomy" id="931172"/>
    <lineage>
        <taxon>Eukaryota</taxon>
        <taxon>Metazoa</taxon>
        <taxon>Ecdysozoa</taxon>
        <taxon>Arthropoda</taxon>
        <taxon>Chelicerata</taxon>
        <taxon>Arachnida</taxon>
        <taxon>Araneae</taxon>
        <taxon>Araneomorphae</taxon>
        <taxon>Entelegynae</taxon>
        <taxon>Araneoidea</taxon>
        <taxon>Linyphiidae</taxon>
        <taxon>Erigoninae</taxon>
        <taxon>Oedothorax</taxon>
    </lineage>
</organism>
<keyword evidence="1" id="KW-0812">Transmembrane</keyword>
<dbReference type="PANTHER" id="PTHR34923:SF1">
    <property type="entry name" value="SMALL INTEGRAL MEMBRANE PROTEIN 20"/>
    <property type="match status" value="1"/>
</dbReference>
<keyword evidence="3" id="KW-1185">Reference proteome</keyword>
<keyword evidence="1" id="KW-1133">Transmembrane helix</keyword>
<dbReference type="Pfam" id="PF15061">
    <property type="entry name" value="MITRAC7_Phoenixin"/>
    <property type="match status" value="1"/>
</dbReference>
<gene>
    <name evidence="2" type="ORF">JTE90_002234</name>
</gene>
<evidence type="ECO:0000256" key="1">
    <source>
        <dbReference type="SAM" id="Phobius"/>
    </source>
</evidence>
<proteinExistence type="predicted"/>
<dbReference type="EMBL" id="JAFNEN010000148">
    <property type="protein sequence ID" value="KAG8191960.1"/>
    <property type="molecule type" value="Genomic_DNA"/>
</dbReference>
<evidence type="ECO:0000313" key="3">
    <source>
        <dbReference type="Proteomes" id="UP000827092"/>
    </source>
</evidence>
<evidence type="ECO:0000313" key="2">
    <source>
        <dbReference type="EMBL" id="KAG8191960.1"/>
    </source>
</evidence>
<dbReference type="PANTHER" id="PTHR34923">
    <property type="entry name" value="SMALL INTEGRAL MEMBRANE PROTEIN 20"/>
    <property type="match status" value="1"/>
</dbReference>
<protein>
    <recommendedName>
        <fullName evidence="4">Small integral membrane protein 20</fullName>
    </recommendedName>
</protein>
<reference evidence="2 3" key="1">
    <citation type="journal article" date="2022" name="Nat. Ecol. Evol.">
        <title>A masculinizing supergene underlies an exaggerated male reproductive morph in a spider.</title>
        <authorList>
            <person name="Hendrickx F."/>
            <person name="De Corte Z."/>
            <person name="Sonet G."/>
            <person name="Van Belleghem S.M."/>
            <person name="Kostlbacher S."/>
            <person name="Vangestel C."/>
        </authorList>
    </citation>
    <scope>NUCLEOTIDE SEQUENCE [LARGE SCALE GENOMIC DNA]</scope>
    <source>
        <strain evidence="2">W744_W776</strain>
    </source>
</reference>
<dbReference type="GO" id="GO:0005743">
    <property type="term" value="C:mitochondrial inner membrane"/>
    <property type="evidence" value="ECO:0007669"/>
    <property type="project" value="TreeGrafter"/>
</dbReference>
<feature type="transmembrane region" description="Helical" evidence="1">
    <location>
        <begin position="12"/>
        <end position="38"/>
    </location>
</feature>
<dbReference type="GO" id="GO:0033617">
    <property type="term" value="P:mitochondrial respiratory chain complex IV assembly"/>
    <property type="evidence" value="ECO:0007669"/>
    <property type="project" value="InterPro"/>
</dbReference>
<keyword evidence="1" id="KW-0472">Membrane</keyword>
<sequence>MSGPFNIKGPRARAFALFSGLTGLIALALYPTVIYPYFHIDEYREIQKITRAGVNQEAVQPGGMKVWTDPFDRKK</sequence>
<evidence type="ECO:0008006" key="4">
    <source>
        <dbReference type="Google" id="ProtNLM"/>
    </source>
</evidence>
<dbReference type="AlphaFoldDB" id="A0AAV6V7R9"/>
<dbReference type="Proteomes" id="UP000827092">
    <property type="component" value="Unassembled WGS sequence"/>
</dbReference>
<name>A0AAV6V7R9_9ARAC</name>
<accession>A0AAV6V7R9</accession>
<dbReference type="InterPro" id="IPR027917">
    <property type="entry name" value="MITRAC7/Phoenixin"/>
</dbReference>
<comment type="caution">
    <text evidence="2">The sequence shown here is derived from an EMBL/GenBank/DDBJ whole genome shotgun (WGS) entry which is preliminary data.</text>
</comment>